<feature type="region of interest" description="Disordered" evidence="2">
    <location>
        <begin position="1"/>
        <end position="30"/>
    </location>
</feature>
<keyword evidence="3" id="KW-0489">Methyltransferase</keyword>
<feature type="region of interest" description="Disordered" evidence="2">
    <location>
        <begin position="48"/>
        <end position="85"/>
    </location>
</feature>
<reference evidence="3" key="1">
    <citation type="journal article" date="2023" name="Mol. Phylogenet. Evol.">
        <title>Genome-scale phylogeny and comparative genomics of the fungal order Sordariales.</title>
        <authorList>
            <person name="Hensen N."/>
            <person name="Bonometti L."/>
            <person name="Westerberg I."/>
            <person name="Brannstrom I.O."/>
            <person name="Guillou S."/>
            <person name="Cros-Aarteil S."/>
            <person name="Calhoun S."/>
            <person name="Haridas S."/>
            <person name="Kuo A."/>
            <person name="Mondo S."/>
            <person name="Pangilinan J."/>
            <person name="Riley R."/>
            <person name="LaButti K."/>
            <person name="Andreopoulos B."/>
            <person name="Lipzen A."/>
            <person name="Chen C."/>
            <person name="Yan M."/>
            <person name="Daum C."/>
            <person name="Ng V."/>
            <person name="Clum A."/>
            <person name="Steindorff A."/>
            <person name="Ohm R.A."/>
            <person name="Martin F."/>
            <person name="Silar P."/>
            <person name="Natvig D.O."/>
            <person name="Lalanne C."/>
            <person name="Gautier V."/>
            <person name="Ament-Velasquez S.L."/>
            <person name="Kruys A."/>
            <person name="Hutchinson M.I."/>
            <person name="Powell A.J."/>
            <person name="Barry K."/>
            <person name="Miller A.N."/>
            <person name="Grigoriev I.V."/>
            <person name="Debuchy R."/>
            <person name="Gladieux P."/>
            <person name="Hiltunen Thoren M."/>
            <person name="Johannesson H."/>
        </authorList>
    </citation>
    <scope>NUCLEOTIDE SEQUENCE</scope>
    <source>
        <strain evidence="3">CBS 958.72</strain>
    </source>
</reference>
<dbReference type="EMBL" id="JAULSN010000009">
    <property type="protein sequence ID" value="KAK3365150.1"/>
    <property type="molecule type" value="Genomic_DNA"/>
</dbReference>
<protein>
    <submittedName>
        <fullName evidence="3">S-adenosyl-L-methionine-dependent methyltransferase</fullName>
    </submittedName>
</protein>
<keyword evidence="3" id="KW-0808">Transferase</keyword>
<evidence type="ECO:0000256" key="1">
    <source>
        <dbReference type="ARBA" id="ARBA00038158"/>
    </source>
</evidence>
<dbReference type="GO" id="GO:0032259">
    <property type="term" value="P:methylation"/>
    <property type="evidence" value="ECO:0007669"/>
    <property type="project" value="UniProtKB-KW"/>
</dbReference>
<dbReference type="SUPFAM" id="SSF53335">
    <property type="entry name" value="S-adenosyl-L-methionine-dependent methyltransferases"/>
    <property type="match status" value="1"/>
</dbReference>
<dbReference type="PANTHER" id="PTHR43591:SF10">
    <property type="entry name" value="ABC TRANSMEMBRANE TYPE-1 DOMAIN-CONTAINING PROTEIN-RELATED"/>
    <property type="match status" value="1"/>
</dbReference>
<dbReference type="Pfam" id="PF13489">
    <property type="entry name" value="Methyltransf_23"/>
    <property type="match status" value="1"/>
</dbReference>
<dbReference type="GO" id="GO:0008168">
    <property type="term" value="F:methyltransferase activity"/>
    <property type="evidence" value="ECO:0007669"/>
    <property type="project" value="UniProtKB-KW"/>
</dbReference>
<accession>A0AAE0JW43</accession>
<evidence type="ECO:0000256" key="2">
    <source>
        <dbReference type="SAM" id="MobiDB-lite"/>
    </source>
</evidence>
<dbReference type="InterPro" id="IPR029063">
    <property type="entry name" value="SAM-dependent_MTases_sf"/>
</dbReference>
<comment type="similarity">
    <text evidence="1">Belongs to the methyltransferase superfamily. LaeA methyltransferase family.</text>
</comment>
<feature type="compositionally biased region" description="Polar residues" evidence="2">
    <location>
        <begin position="48"/>
        <end position="58"/>
    </location>
</feature>
<dbReference type="PANTHER" id="PTHR43591">
    <property type="entry name" value="METHYLTRANSFERASE"/>
    <property type="match status" value="1"/>
</dbReference>
<dbReference type="Proteomes" id="UP001287356">
    <property type="component" value="Unassembled WGS sequence"/>
</dbReference>
<proteinExistence type="inferred from homology"/>
<dbReference type="CDD" id="cd02440">
    <property type="entry name" value="AdoMet_MTases"/>
    <property type="match status" value="1"/>
</dbReference>
<evidence type="ECO:0000313" key="3">
    <source>
        <dbReference type="EMBL" id="KAK3365150.1"/>
    </source>
</evidence>
<evidence type="ECO:0000313" key="4">
    <source>
        <dbReference type="Proteomes" id="UP001287356"/>
    </source>
</evidence>
<gene>
    <name evidence="3" type="ORF">B0T24DRAFT_537150</name>
</gene>
<keyword evidence="4" id="KW-1185">Reference proteome</keyword>
<reference evidence="3" key="2">
    <citation type="submission" date="2023-06" db="EMBL/GenBank/DDBJ databases">
        <authorList>
            <consortium name="Lawrence Berkeley National Laboratory"/>
            <person name="Haridas S."/>
            <person name="Hensen N."/>
            <person name="Bonometti L."/>
            <person name="Westerberg I."/>
            <person name="Brannstrom I.O."/>
            <person name="Guillou S."/>
            <person name="Cros-Aarteil S."/>
            <person name="Calhoun S."/>
            <person name="Kuo A."/>
            <person name="Mondo S."/>
            <person name="Pangilinan J."/>
            <person name="Riley R."/>
            <person name="Labutti K."/>
            <person name="Andreopoulos B."/>
            <person name="Lipzen A."/>
            <person name="Chen C."/>
            <person name="Yanf M."/>
            <person name="Daum C."/>
            <person name="Ng V."/>
            <person name="Clum A."/>
            <person name="Steindorff A."/>
            <person name="Ohm R."/>
            <person name="Martin F."/>
            <person name="Silar P."/>
            <person name="Natvig D."/>
            <person name="Lalanne C."/>
            <person name="Gautier V."/>
            <person name="Ament-Velasquez S.L."/>
            <person name="Kruys A."/>
            <person name="Hutchinson M.I."/>
            <person name="Powell A.J."/>
            <person name="Barry K."/>
            <person name="Miller A.N."/>
            <person name="Grigoriev I.V."/>
            <person name="Debuchy R."/>
            <person name="Gladieux P."/>
            <person name="Thoren M.H."/>
            <person name="Johannesson H."/>
        </authorList>
    </citation>
    <scope>NUCLEOTIDE SEQUENCE</scope>
    <source>
        <strain evidence="3">CBS 958.72</strain>
    </source>
</reference>
<comment type="caution">
    <text evidence="3">The sequence shown here is derived from an EMBL/GenBank/DDBJ whole genome shotgun (WGS) entry which is preliminary data.</text>
</comment>
<dbReference type="Gene3D" id="3.40.50.150">
    <property type="entry name" value="Vaccinia Virus protein VP39"/>
    <property type="match status" value="1"/>
</dbReference>
<organism evidence="3 4">
    <name type="scientific">Lasiosphaeria ovina</name>
    <dbReference type="NCBI Taxonomy" id="92902"/>
    <lineage>
        <taxon>Eukaryota</taxon>
        <taxon>Fungi</taxon>
        <taxon>Dikarya</taxon>
        <taxon>Ascomycota</taxon>
        <taxon>Pezizomycotina</taxon>
        <taxon>Sordariomycetes</taxon>
        <taxon>Sordariomycetidae</taxon>
        <taxon>Sordariales</taxon>
        <taxon>Lasiosphaeriaceae</taxon>
        <taxon>Lasiosphaeria</taxon>
    </lineage>
</organism>
<name>A0AAE0JW43_9PEZI</name>
<sequence>MALPVSVYPSSPHPSQCPASFPESLDPWGISHGRENLSSPYYFHGSIQPRNLSYSSPEDSTEDRGKSDENSEQAAAQQAEDGNIIVDSHDTATDAGYSTGSDISASTSVSESVSDFVYENGRRYHSFREGRYNFPNDDVEQQREDLKHMTLKMLCGRLHFAPLGNSPQEVLDIGTGTGIWAIEMGDLFPGASVLGVDLSPIQPSWVPPNVRFVVDDVEWLHPANHFDYIHSRHTVMAIKNWQRLMKRSLTHLRPGGWFELQEVHHCPISANGTMAIDHPVTEYWRLINDGLANLGINFHAVSEGHLTSMMRTSGFVNVTERVFQIPIGTWPKDSVLKNVGQYWRSVLLDGVQAIALGPLTRGCGWTREEVELLLVKVRKAYYDNSCLMYMPLHIIYGQKPQDD</sequence>
<dbReference type="AlphaFoldDB" id="A0AAE0JW43"/>
<feature type="compositionally biased region" description="Low complexity" evidence="2">
    <location>
        <begin position="1"/>
        <end position="14"/>
    </location>
</feature>